<reference evidence="1 2" key="1">
    <citation type="journal article" date="2011" name="Stand. Genomic Sci.">
        <title>Complete genome sequence of Haliscomenobacter hydrossis type strain (O).</title>
        <authorList>
            <consortium name="US DOE Joint Genome Institute (JGI-PGF)"/>
            <person name="Daligault H."/>
            <person name="Lapidus A."/>
            <person name="Zeytun A."/>
            <person name="Nolan M."/>
            <person name="Lucas S."/>
            <person name="Del Rio T.G."/>
            <person name="Tice H."/>
            <person name="Cheng J.F."/>
            <person name="Tapia R."/>
            <person name="Han C."/>
            <person name="Goodwin L."/>
            <person name="Pitluck S."/>
            <person name="Liolios K."/>
            <person name="Pagani I."/>
            <person name="Ivanova N."/>
            <person name="Huntemann M."/>
            <person name="Mavromatis K."/>
            <person name="Mikhailova N."/>
            <person name="Pati A."/>
            <person name="Chen A."/>
            <person name="Palaniappan K."/>
            <person name="Land M."/>
            <person name="Hauser L."/>
            <person name="Brambilla E.M."/>
            <person name="Rohde M."/>
            <person name="Verbarg S."/>
            <person name="Goker M."/>
            <person name="Bristow J."/>
            <person name="Eisen J.A."/>
            <person name="Markowitz V."/>
            <person name="Hugenholtz P."/>
            <person name="Kyrpides N.C."/>
            <person name="Klenk H.P."/>
            <person name="Woyke T."/>
        </authorList>
    </citation>
    <scope>NUCLEOTIDE SEQUENCE [LARGE SCALE GENOMIC DNA]</scope>
    <source>
        <strain evidence="2">ATCC 27775 / DSM 1100 / LMG 10767 / O</strain>
    </source>
</reference>
<reference key="2">
    <citation type="submission" date="2011-04" db="EMBL/GenBank/DDBJ databases">
        <title>Complete sequence of chromosome of Haliscomenobacter hydrossis DSM 1100.</title>
        <authorList>
            <consortium name="US DOE Joint Genome Institute (JGI-PGF)"/>
            <person name="Lucas S."/>
            <person name="Han J."/>
            <person name="Lapidus A."/>
            <person name="Bruce D."/>
            <person name="Goodwin L."/>
            <person name="Pitluck S."/>
            <person name="Peters L."/>
            <person name="Kyrpides N."/>
            <person name="Mavromatis K."/>
            <person name="Ivanova N."/>
            <person name="Ovchinnikova G."/>
            <person name="Pagani I."/>
            <person name="Daligault H."/>
            <person name="Detter J.C."/>
            <person name="Han C."/>
            <person name="Land M."/>
            <person name="Hauser L."/>
            <person name="Markowitz V."/>
            <person name="Cheng J.-F."/>
            <person name="Hugenholtz P."/>
            <person name="Woyke T."/>
            <person name="Wu D."/>
            <person name="Verbarg S."/>
            <person name="Frueling A."/>
            <person name="Brambilla E."/>
            <person name="Klenk H.-P."/>
            <person name="Eisen J.A."/>
        </authorList>
    </citation>
    <scope>NUCLEOTIDE SEQUENCE</scope>
    <source>
        <strain>DSM 1100</strain>
    </source>
</reference>
<evidence type="ECO:0000313" key="2">
    <source>
        <dbReference type="Proteomes" id="UP000008461"/>
    </source>
</evidence>
<organism evidence="1 2">
    <name type="scientific">Haliscomenobacter hydrossis (strain ATCC 27775 / DSM 1100 / LMG 10767 / O)</name>
    <dbReference type="NCBI Taxonomy" id="760192"/>
    <lineage>
        <taxon>Bacteria</taxon>
        <taxon>Pseudomonadati</taxon>
        <taxon>Bacteroidota</taxon>
        <taxon>Saprospiria</taxon>
        <taxon>Saprospirales</taxon>
        <taxon>Haliscomenobacteraceae</taxon>
        <taxon>Haliscomenobacter</taxon>
    </lineage>
</organism>
<dbReference type="AlphaFoldDB" id="F4L6U6"/>
<dbReference type="EMBL" id="CP002691">
    <property type="protein sequence ID" value="AEE51901.1"/>
    <property type="molecule type" value="Genomic_DNA"/>
</dbReference>
<keyword evidence="2" id="KW-1185">Reference proteome</keyword>
<evidence type="ECO:0000313" key="1">
    <source>
        <dbReference type="EMBL" id="AEE51901.1"/>
    </source>
</evidence>
<sequence length="302" mass="35782">MQPTAKSVEMIDSKKVSIKIYLNKKLKGEEFKGITYYPVYARINFLGNNTSVRVSTRSGRPIMLNEEQFEEIEDVMYSGKYPRWLLHKGGIQLHILNREELMEKSILFEYSKQQDRFSFKVFTQKYRRWEKDIYSLLYDRFIDVVKSETVKLTESWNDFNEIALEHITYSESEFNKWKHVLKEGQISDRAKKVGSSLIAIEYFNRCLFQIKKSVRDNLNYIPTERSTIFSWENGEDRDDFIGFVLESIERLEAVGAISNKIAAFKYESPFCDGFREFFSFTTNELESIRSLVDEEIKQFQSE</sequence>
<dbReference type="RefSeq" id="WP_013766439.1">
    <property type="nucleotide sequence ID" value="NC_015510.1"/>
</dbReference>
<dbReference type="Proteomes" id="UP000008461">
    <property type="component" value="Chromosome"/>
</dbReference>
<accession>F4L6U6</accession>
<dbReference type="HOGENOM" id="CLU_920598_0_0_10"/>
<protein>
    <submittedName>
        <fullName evidence="1">Uncharacterized protein</fullName>
    </submittedName>
</protein>
<dbReference type="KEGG" id="hhy:Halhy_4053"/>
<proteinExistence type="predicted"/>
<name>F4L6U6_HALH1</name>
<gene>
    <name evidence="1" type="ordered locus">Halhy_4053</name>
</gene>